<reference evidence="2 3" key="1">
    <citation type="submission" date="2016-01" db="EMBL/GenBank/DDBJ databases">
        <authorList>
            <person name="Peeters C."/>
        </authorList>
    </citation>
    <scope>NUCLEOTIDE SEQUENCE [LARGE SCALE GENOMIC DNA]</scope>
    <source>
        <strain evidence="2">LMG 29315</strain>
    </source>
</reference>
<sequence length="35" mass="3747">MHTAIDRDGRAGKNNEDFETRAVSLAGFSGPEVTP</sequence>
<evidence type="ECO:0000313" key="3">
    <source>
        <dbReference type="Proteomes" id="UP000198263"/>
    </source>
</evidence>
<dbReference type="AlphaFoldDB" id="A0A658R519"/>
<evidence type="ECO:0000256" key="1">
    <source>
        <dbReference type="SAM" id="MobiDB-lite"/>
    </source>
</evidence>
<accession>A0A658R519</accession>
<keyword evidence="3" id="KW-1185">Reference proteome</keyword>
<dbReference type="Proteomes" id="UP000198263">
    <property type="component" value="Unassembled WGS sequence"/>
</dbReference>
<protein>
    <submittedName>
        <fullName evidence="2">Uncharacterized protein</fullName>
    </submittedName>
</protein>
<gene>
    <name evidence="2" type="ORF">AWB72_05235</name>
</gene>
<comment type="caution">
    <text evidence="2">The sequence shown here is derived from an EMBL/GenBank/DDBJ whole genome shotgun (WGS) entry which is preliminary data.</text>
</comment>
<feature type="region of interest" description="Disordered" evidence="1">
    <location>
        <begin position="1"/>
        <end position="35"/>
    </location>
</feature>
<evidence type="ECO:0000313" key="2">
    <source>
        <dbReference type="EMBL" id="SAL50034.1"/>
    </source>
</evidence>
<organism evidence="2 3">
    <name type="scientific">Caballeronia concitans</name>
    <dbReference type="NCBI Taxonomy" id="1777133"/>
    <lineage>
        <taxon>Bacteria</taxon>
        <taxon>Pseudomonadati</taxon>
        <taxon>Pseudomonadota</taxon>
        <taxon>Betaproteobacteria</taxon>
        <taxon>Burkholderiales</taxon>
        <taxon>Burkholderiaceae</taxon>
        <taxon>Caballeronia</taxon>
    </lineage>
</organism>
<name>A0A658R519_9BURK</name>
<proteinExistence type="predicted"/>
<dbReference type="EMBL" id="FCNV02000017">
    <property type="protein sequence ID" value="SAL50034.1"/>
    <property type="molecule type" value="Genomic_DNA"/>
</dbReference>
<feature type="compositionally biased region" description="Basic and acidic residues" evidence="1">
    <location>
        <begin position="1"/>
        <end position="20"/>
    </location>
</feature>